<gene>
    <name evidence="2" type="ORF">OYC64_014191</name>
</gene>
<reference evidence="2 3" key="1">
    <citation type="journal article" date="2022" name="G3 (Bethesda)">
        <title>Evaluating Illumina-, Nanopore-, and PacBio-based genome assembly strategies with the bald notothen, Trematomus borchgrevinki.</title>
        <authorList>
            <person name="Rayamajhi N."/>
            <person name="Cheng C.C."/>
            <person name="Catchen J.M."/>
        </authorList>
    </citation>
    <scope>NUCLEOTIDE SEQUENCE [LARGE SCALE GENOMIC DNA]</scope>
    <source>
        <strain evidence="2">AGRC-2024</strain>
    </source>
</reference>
<comment type="caution">
    <text evidence="2">The sequence shown here is derived from an EMBL/GenBank/DDBJ whole genome shotgun (WGS) entry which is preliminary data.</text>
</comment>
<organism evidence="2 3">
    <name type="scientific">Pagothenia borchgrevinki</name>
    <name type="common">Bald rockcod</name>
    <name type="synonym">Trematomus borchgrevinki</name>
    <dbReference type="NCBI Taxonomy" id="8213"/>
    <lineage>
        <taxon>Eukaryota</taxon>
        <taxon>Metazoa</taxon>
        <taxon>Chordata</taxon>
        <taxon>Craniata</taxon>
        <taxon>Vertebrata</taxon>
        <taxon>Euteleostomi</taxon>
        <taxon>Actinopterygii</taxon>
        <taxon>Neopterygii</taxon>
        <taxon>Teleostei</taxon>
        <taxon>Neoteleostei</taxon>
        <taxon>Acanthomorphata</taxon>
        <taxon>Eupercaria</taxon>
        <taxon>Perciformes</taxon>
        <taxon>Notothenioidei</taxon>
        <taxon>Nototheniidae</taxon>
        <taxon>Pagothenia</taxon>
    </lineage>
</organism>
<evidence type="ECO:0000256" key="1">
    <source>
        <dbReference type="SAM" id="SignalP"/>
    </source>
</evidence>
<keyword evidence="1" id="KW-0732">Signal</keyword>
<proteinExistence type="predicted"/>
<name>A0ABD2H1A0_PAGBO</name>
<reference evidence="2 3" key="2">
    <citation type="journal article" date="2024" name="G3 (Bethesda)">
        <title>The genome of the cryopelagic Antarctic bald notothen, Trematomus borchgrevinki.</title>
        <authorList>
            <person name="Rayamajhi N."/>
            <person name="Rivera-Colon A.G."/>
            <person name="Minhas B.F."/>
            <person name="Cheng C.C."/>
            <person name="Catchen J.M."/>
        </authorList>
    </citation>
    <scope>NUCLEOTIDE SEQUENCE [LARGE SCALE GENOMIC DNA]</scope>
    <source>
        <strain evidence="2">AGRC-2024</strain>
    </source>
</reference>
<dbReference type="EMBL" id="JBIYXZ010002073">
    <property type="protein sequence ID" value="KAL3059530.1"/>
    <property type="molecule type" value="Genomic_DNA"/>
</dbReference>
<keyword evidence="3" id="KW-1185">Reference proteome</keyword>
<accession>A0ABD2H1A0</accession>
<evidence type="ECO:0000313" key="2">
    <source>
        <dbReference type="EMBL" id="KAL3059530.1"/>
    </source>
</evidence>
<dbReference type="Proteomes" id="UP001619887">
    <property type="component" value="Unassembled WGS sequence"/>
</dbReference>
<dbReference type="AlphaFoldDB" id="A0ABD2H1A0"/>
<dbReference type="InterPro" id="IPR028994">
    <property type="entry name" value="Integrin_alpha_N"/>
</dbReference>
<dbReference type="Gene3D" id="2.130.10.130">
    <property type="entry name" value="Integrin alpha, N-terminal"/>
    <property type="match status" value="1"/>
</dbReference>
<sequence length="69" mass="7586">MRLERFRVKTPGTGAMLARCLLSFCGLLLSVSRPGEAFNLDVENPSVYTGPNGSYFGYSVDFYLADSAR</sequence>
<feature type="chain" id="PRO_5044820658" evidence="1">
    <location>
        <begin position="38"/>
        <end position="69"/>
    </location>
</feature>
<feature type="signal peptide" evidence="1">
    <location>
        <begin position="1"/>
        <end position="37"/>
    </location>
</feature>
<evidence type="ECO:0000313" key="3">
    <source>
        <dbReference type="Proteomes" id="UP001619887"/>
    </source>
</evidence>
<protein>
    <submittedName>
        <fullName evidence="2">Uncharacterized protein</fullName>
    </submittedName>
</protein>